<evidence type="ECO:0000313" key="2">
    <source>
        <dbReference type="EMBL" id="SNX94515.1"/>
    </source>
</evidence>
<dbReference type="Gene3D" id="1.20.120.450">
    <property type="entry name" value="dinb family like domain"/>
    <property type="match status" value="1"/>
</dbReference>
<dbReference type="SUPFAM" id="SSF109854">
    <property type="entry name" value="DinB/YfiT-like putative metalloenzymes"/>
    <property type="match status" value="1"/>
</dbReference>
<sequence length="219" mass="23691">MDVDEVWRTIDAERDGLAGLLEELSPAEWEAPSLCTAWRVRHVAAHLTLAHMGAGPALVEAVRARGSFDRMIRDTALRAGGLPVEEYPRRIRAMVGSRRRAPFISPMEPLTDVLVHGQDVALPLGRTRPMPTAAAAAAATRVWETGFPFNARRRLRGYRLTATDTDWSAGEGAAVEGPIAALLLLLTGRDAALDQLAGTGAQQLAAARGRRDDPTRRTS</sequence>
<dbReference type="InterPro" id="IPR024344">
    <property type="entry name" value="MDMPI_metal-binding"/>
</dbReference>
<evidence type="ECO:0000259" key="1">
    <source>
        <dbReference type="Pfam" id="PF11716"/>
    </source>
</evidence>
<reference evidence="2 3" key="1">
    <citation type="submission" date="2017-09" db="EMBL/GenBank/DDBJ databases">
        <authorList>
            <person name="Ehlers B."/>
            <person name="Leendertz F.H."/>
        </authorList>
    </citation>
    <scope>NUCLEOTIDE SEQUENCE [LARGE SCALE GENOMIC DNA]</scope>
    <source>
        <strain evidence="2 3">DSM 46844</strain>
    </source>
</reference>
<dbReference type="Proteomes" id="UP000219514">
    <property type="component" value="Unassembled WGS sequence"/>
</dbReference>
<organism evidence="2 3">
    <name type="scientific">Geodermatophilus sabuli</name>
    <dbReference type="NCBI Taxonomy" id="1564158"/>
    <lineage>
        <taxon>Bacteria</taxon>
        <taxon>Bacillati</taxon>
        <taxon>Actinomycetota</taxon>
        <taxon>Actinomycetes</taxon>
        <taxon>Geodermatophilales</taxon>
        <taxon>Geodermatophilaceae</taxon>
        <taxon>Geodermatophilus</taxon>
    </lineage>
</organism>
<dbReference type="NCBIfam" id="TIGR03083">
    <property type="entry name" value="maleylpyruvate isomerase family mycothiol-dependent enzyme"/>
    <property type="match status" value="1"/>
</dbReference>
<keyword evidence="3" id="KW-1185">Reference proteome</keyword>
<feature type="domain" description="Mycothiol-dependent maleylpyruvate isomerase metal-binding" evidence="1">
    <location>
        <begin position="11"/>
        <end position="71"/>
    </location>
</feature>
<dbReference type="AlphaFoldDB" id="A0A285E669"/>
<dbReference type="InterPro" id="IPR017517">
    <property type="entry name" value="Maleyloyr_isom"/>
</dbReference>
<proteinExistence type="predicted"/>
<dbReference type="Pfam" id="PF11716">
    <property type="entry name" value="MDMPI_N"/>
    <property type="match status" value="1"/>
</dbReference>
<dbReference type="RefSeq" id="WP_097203757.1">
    <property type="nucleotide sequence ID" value="NZ_JACHXB010000001.1"/>
</dbReference>
<evidence type="ECO:0000313" key="3">
    <source>
        <dbReference type="Proteomes" id="UP000219514"/>
    </source>
</evidence>
<dbReference type="OrthoDB" id="5178565at2"/>
<dbReference type="GO" id="GO:0046872">
    <property type="term" value="F:metal ion binding"/>
    <property type="evidence" value="ECO:0007669"/>
    <property type="project" value="InterPro"/>
</dbReference>
<name>A0A285E669_9ACTN</name>
<gene>
    <name evidence="2" type="ORF">SAMN06893097_101311</name>
</gene>
<accession>A0A285E669</accession>
<dbReference type="EMBL" id="OBDO01000001">
    <property type="protein sequence ID" value="SNX94515.1"/>
    <property type="molecule type" value="Genomic_DNA"/>
</dbReference>
<dbReference type="InterPro" id="IPR034660">
    <property type="entry name" value="DinB/YfiT-like"/>
</dbReference>
<protein>
    <submittedName>
        <fullName evidence="2">TIGR03083 family protein</fullName>
    </submittedName>
</protein>